<accession>A0AA45HGD7</accession>
<dbReference type="AlphaFoldDB" id="A0AA45HGD7"/>
<proteinExistence type="predicted"/>
<sequence>MALDKSVAIFQVAQGLGHGRYFLKRAVRQINAMVSRAPGGSGAGEARPRLPLMLRRGEVRELLVF</sequence>
<comment type="caution">
    <text evidence="1">The sequence shown here is derived from an EMBL/GenBank/DDBJ whole genome shotgun (WGS) entry which is preliminary data.</text>
</comment>
<evidence type="ECO:0000313" key="1">
    <source>
        <dbReference type="EMBL" id="PUW05795.1"/>
    </source>
</evidence>
<evidence type="ECO:0000313" key="2">
    <source>
        <dbReference type="Proteomes" id="UP000244856"/>
    </source>
</evidence>
<gene>
    <name evidence="1" type="ORF">B7T07_07080</name>
</gene>
<reference evidence="1 2" key="1">
    <citation type="submission" date="2017-04" db="EMBL/GenBank/DDBJ databases">
        <title>Cronobacter sakazakii, ST83 Lineage Isolates.</title>
        <authorList>
            <person name="Chase H."/>
            <person name="Tall B."/>
            <person name="Gopinath G."/>
            <person name="Lehner A."/>
        </authorList>
    </citation>
    <scope>NUCLEOTIDE SEQUENCE [LARGE SCALE GENOMIC DNA]</scope>
    <source>
        <strain evidence="1 2">MOD1_Comp15</strain>
    </source>
</reference>
<organism evidence="1 2">
    <name type="scientific">Cronobacter sakazakii</name>
    <name type="common">Enterobacter sakazakii</name>
    <dbReference type="NCBI Taxonomy" id="28141"/>
    <lineage>
        <taxon>Bacteria</taxon>
        <taxon>Pseudomonadati</taxon>
        <taxon>Pseudomonadota</taxon>
        <taxon>Gammaproteobacteria</taxon>
        <taxon>Enterobacterales</taxon>
        <taxon>Enterobacteriaceae</taxon>
        <taxon>Cronobacter</taxon>
    </lineage>
</organism>
<dbReference type="EMBL" id="NCTU01000004">
    <property type="protein sequence ID" value="PUW05795.1"/>
    <property type="molecule type" value="Genomic_DNA"/>
</dbReference>
<dbReference type="Proteomes" id="UP000244856">
    <property type="component" value="Unassembled WGS sequence"/>
</dbReference>
<protein>
    <submittedName>
        <fullName evidence="1">Uncharacterized protein</fullName>
    </submittedName>
</protein>
<name>A0AA45HGD7_CROSK</name>